<protein>
    <submittedName>
        <fullName evidence="1">BnaC08g41950D protein</fullName>
    </submittedName>
</protein>
<sequence>MLAVLKVVASCWCLPSGRPGGCLVACSQAQG</sequence>
<dbReference type="EMBL" id="LK032338">
    <property type="protein sequence ID" value="CDY34636.1"/>
    <property type="molecule type" value="Genomic_DNA"/>
</dbReference>
<dbReference type="PaxDb" id="3708-A0A078HAA6"/>
<reference evidence="1 2" key="1">
    <citation type="journal article" date="2014" name="Science">
        <title>Plant genetics. Early allopolyploid evolution in the post-Neolithic Brassica napus oilseed genome.</title>
        <authorList>
            <person name="Chalhoub B."/>
            <person name="Denoeud F."/>
            <person name="Liu S."/>
            <person name="Parkin I.A."/>
            <person name="Tang H."/>
            <person name="Wang X."/>
            <person name="Chiquet J."/>
            <person name="Belcram H."/>
            <person name="Tong C."/>
            <person name="Samans B."/>
            <person name="Correa M."/>
            <person name="Da Silva C."/>
            <person name="Just J."/>
            <person name="Falentin C."/>
            <person name="Koh C.S."/>
            <person name="Le Clainche I."/>
            <person name="Bernard M."/>
            <person name="Bento P."/>
            <person name="Noel B."/>
            <person name="Labadie K."/>
            <person name="Alberti A."/>
            <person name="Charles M."/>
            <person name="Arnaud D."/>
            <person name="Guo H."/>
            <person name="Daviaud C."/>
            <person name="Alamery S."/>
            <person name="Jabbari K."/>
            <person name="Zhao M."/>
            <person name="Edger P.P."/>
            <person name="Chelaifa H."/>
            <person name="Tack D."/>
            <person name="Lassalle G."/>
            <person name="Mestiri I."/>
            <person name="Schnel N."/>
            <person name="Le Paslier M.C."/>
            <person name="Fan G."/>
            <person name="Renault V."/>
            <person name="Bayer P.E."/>
            <person name="Golicz A.A."/>
            <person name="Manoli S."/>
            <person name="Lee T.H."/>
            <person name="Thi V.H."/>
            <person name="Chalabi S."/>
            <person name="Hu Q."/>
            <person name="Fan C."/>
            <person name="Tollenaere R."/>
            <person name="Lu Y."/>
            <person name="Battail C."/>
            <person name="Shen J."/>
            <person name="Sidebottom C.H."/>
            <person name="Wang X."/>
            <person name="Canaguier A."/>
            <person name="Chauveau A."/>
            <person name="Berard A."/>
            <person name="Deniot G."/>
            <person name="Guan M."/>
            <person name="Liu Z."/>
            <person name="Sun F."/>
            <person name="Lim Y.P."/>
            <person name="Lyons E."/>
            <person name="Town C.D."/>
            <person name="Bancroft I."/>
            <person name="Wang X."/>
            <person name="Meng J."/>
            <person name="Ma J."/>
            <person name="Pires J.C."/>
            <person name="King G.J."/>
            <person name="Brunel D."/>
            <person name="Delourme R."/>
            <person name="Renard M."/>
            <person name="Aury J.M."/>
            <person name="Adams K.L."/>
            <person name="Batley J."/>
            <person name="Snowdon R.J."/>
            <person name="Tost J."/>
            <person name="Edwards D."/>
            <person name="Zhou Y."/>
            <person name="Hua W."/>
            <person name="Sharpe A.G."/>
            <person name="Paterson A.H."/>
            <person name="Guan C."/>
            <person name="Wincker P."/>
        </authorList>
    </citation>
    <scope>NUCLEOTIDE SEQUENCE [LARGE SCALE GENOMIC DNA]</scope>
    <source>
        <strain evidence="2">cv. Darmor-bzh</strain>
    </source>
</reference>
<evidence type="ECO:0000313" key="2">
    <source>
        <dbReference type="Proteomes" id="UP000028999"/>
    </source>
</evidence>
<accession>A0A078HAA6</accession>
<evidence type="ECO:0000313" key="1">
    <source>
        <dbReference type="EMBL" id="CDY34636.1"/>
    </source>
</evidence>
<dbReference type="Proteomes" id="UP000028999">
    <property type="component" value="Unassembled WGS sequence"/>
</dbReference>
<dbReference type="Gramene" id="CDY34636">
    <property type="protein sequence ID" value="CDY34636"/>
    <property type="gene ID" value="GSBRNA2T00057090001"/>
</dbReference>
<gene>
    <name evidence="1" type="primary">BnaC08g41950D</name>
    <name evidence="1" type="ORF">GSBRNA2T00057090001</name>
</gene>
<organism evidence="1 2">
    <name type="scientific">Brassica napus</name>
    <name type="common">Rape</name>
    <dbReference type="NCBI Taxonomy" id="3708"/>
    <lineage>
        <taxon>Eukaryota</taxon>
        <taxon>Viridiplantae</taxon>
        <taxon>Streptophyta</taxon>
        <taxon>Embryophyta</taxon>
        <taxon>Tracheophyta</taxon>
        <taxon>Spermatophyta</taxon>
        <taxon>Magnoliopsida</taxon>
        <taxon>eudicotyledons</taxon>
        <taxon>Gunneridae</taxon>
        <taxon>Pentapetalae</taxon>
        <taxon>rosids</taxon>
        <taxon>malvids</taxon>
        <taxon>Brassicales</taxon>
        <taxon>Brassicaceae</taxon>
        <taxon>Brassiceae</taxon>
        <taxon>Brassica</taxon>
    </lineage>
</organism>
<dbReference type="AlphaFoldDB" id="A0A078HAA6"/>
<proteinExistence type="predicted"/>
<name>A0A078HAA6_BRANA</name>
<keyword evidence="2" id="KW-1185">Reference proteome</keyword>